<dbReference type="SUPFAM" id="SSF47384">
    <property type="entry name" value="Homodimeric domain of signal transducing histidine kinase"/>
    <property type="match status" value="1"/>
</dbReference>
<dbReference type="Gene3D" id="1.10.287.130">
    <property type="match status" value="1"/>
</dbReference>
<keyword evidence="5" id="KW-0547">Nucleotide-binding</keyword>
<dbReference type="CDD" id="cd00075">
    <property type="entry name" value="HATPase"/>
    <property type="match status" value="1"/>
</dbReference>
<evidence type="ECO:0000256" key="6">
    <source>
        <dbReference type="ARBA" id="ARBA00022777"/>
    </source>
</evidence>
<keyword evidence="12" id="KW-1185">Reference proteome</keyword>
<evidence type="ECO:0000256" key="3">
    <source>
        <dbReference type="ARBA" id="ARBA00022553"/>
    </source>
</evidence>
<evidence type="ECO:0000256" key="4">
    <source>
        <dbReference type="ARBA" id="ARBA00022679"/>
    </source>
</evidence>
<dbReference type="InterPro" id="IPR003661">
    <property type="entry name" value="HisK_dim/P_dom"/>
</dbReference>
<evidence type="ECO:0000313" key="12">
    <source>
        <dbReference type="Proteomes" id="UP001326567"/>
    </source>
</evidence>
<dbReference type="EC" id="2.7.13.3" evidence="2"/>
<evidence type="ECO:0000256" key="7">
    <source>
        <dbReference type="ARBA" id="ARBA00022840"/>
    </source>
</evidence>
<dbReference type="InterPro" id="IPR005467">
    <property type="entry name" value="His_kinase_dom"/>
</dbReference>
<dbReference type="InterPro" id="IPR004358">
    <property type="entry name" value="Sig_transdc_His_kin-like_C"/>
</dbReference>
<dbReference type="PROSITE" id="PS50109">
    <property type="entry name" value="HIS_KIN"/>
    <property type="match status" value="1"/>
</dbReference>
<feature type="region of interest" description="Disordered" evidence="9">
    <location>
        <begin position="1"/>
        <end position="25"/>
    </location>
</feature>
<dbReference type="InterPro" id="IPR003594">
    <property type="entry name" value="HATPase_dom"/>
</dbReference>
<feature type="compositionally biased region" description="Basic and acidic residues" evidence="9">
    <location>
        <begin position="9"/>
        <end position="20"/>
    </location>
</feature>
<dbReference type="CDD" id="cd00082">
    <property type="entry name" value="HisKA"/>
    <property type="match status" value="1"/>
</dbReference>
<evidence type="ECO:0000256" key="2">
    <source>
        <dbReference type="ARBA" id="ARBA00012438"/>
    </source>
</evidence>
<proteinExistence type="predicted"/>
<dbReference type="PRINTS" id="PR00344">
    <property type="entry name" value="BCTRLSENSOR"/>
</dbReference>
<organism evidence="11 12">
    <name type="scientific">Sulfitobacter faviae</name>
    <dbReference type="NCBI Taxonomy" id="1775881"/>
    <lineage>
        <taxon>Bacteria</taxon>
        <taxon>Pseudomonadati</taxon>
        <taxon>Pseudomonadota</taxon>
        <taxon>Alphaproteobacteria</taxon>
        <taxon>Rhodobacterales</taxon>
        <taxon>Roseobacteraceae</taxon>
        <taxon>Sulfitobacter</taxon>
    </lineage>
</organism>
<evidence type="ECO:0000256" key="8">
    <source>
        <dbReference type="ARBA" id="ARBA00023012"/>
    </source>
</evidence>
<dbReference type="InterPro" id="IPR036890">
    <property type="entry name" value="HATPase_C_sf"/>
</dbReference>
<keyword evidence="8" id="KW-0902">Two-component regulatory system</keyword>
<dbReference type="SUPFAM" id="SSF55874">
    <property type="entry name" value="ATPase domain of HSP90 chaperone/DNA topoisomerase II/histidine kinase"/>
    <property type="match status" value="1"/>
</dbReference>
<dbReference type="InterPro" id="IPR036097">
    <property type="entry name" value="HisK_dim/P_sf"/>
</dbReference>
<name>A0ABZ0UXA4_9RHOB</name>
<dbReference type="GO" id="GO:0016301">
    <property type="term" value="F:kinase activity"/>
    <property type="evidence" value="ECO:0007669"/>
    <property type="project" value="UniProtKB-KW"/>
</dbReference>
<evidence type="ECO:0000259" key="10">
    <source>
        <dbReference type="PROSITE" id="PS50109"/>
    </source>
</evidence>
<evidence type="ECO:0000256" key="9">
    <source>
        <dbReference type="SAM" id="MobiDB-lite"/>
    </source>
</evidence>
<dbReference type="PANTHER" id="PTHR42878:SF7">
    <property type="entry name" value="SENSOR HISTIDINE KINASE GLRK"/>
    <property type="match status" value="1"/>
</dbReference>
<accession>A0ABZ0UXA4</accession>
<reference evidence="11 12" key="1">
    <citation type="submission" date="2023-11" db="EMBL/GenBank/DDBJ databases">
        <title>From the Deep-Sea to the Surface: Bacterial Genomes Isolated from the Moytirra Hydrothermal Vent Plume.</title>
        <authorList>
            <person name="Major S.R."/>
        </authorList>
    </citation>
    <scope>NUCLEOTIDE SEQUENCE [LARGE SCALE GENOMIC DNA]</scope>
    <source>
        <strain evidence="11 12">OXR-9</strain>
    </source>
</reference>
<dbReference type="InterPro" id="IPR050351">
    <property type="entry name" value="BphY/WalK/GraS-like"/>
</dbReference>
<gene>
    <name evidence="11" type="ORF">T7987_13840</name>
</gene>
<dbReference type="RefSeq" id="WP_322328290.1">
    <property type="nucleotide sequence ID" value="NZ_CP139725.1"/>
</dbReference>
<evidence type="ECO:0000256" key="1">
    <source>
        <dbReference type="ARBA" id="ARBA00000085"/>
    </source>
</evidence>
<dbReference type="EMBL" id="CP139725">
    <property type="protein sequence ID" value="WPZ21243.1"/>
    <property type="molecule type" value="Genomic_DNA"/>
</dbReference>
<sequence length="249" mass="27538">MTQRLLKLPADHELPSREEPQPAGPDAEEFIHLVSHDLRGSIRALLELPEWIAEDIEEAGLEVSPSVNSSIALMKRHTRRLDRMLVDLLQYSRAGRGRNASEVELKQAFHAAVEEVGPPNGFRVDHHFGCESFVVDDQDLHWLFVALIGNAIKHHDRFSGRVEVVVKSEGEAMVLTVSDDGPGIPPRYHERVFQPMTTLRSRDEVEGTGLGLALVRKIAAAYGGHACLVSTCNERGTTVSVRLEGVAMT</sequence>
<feature type="domain" description="Histidine kinase" evidence="10">
    <location>
        <begin position="33"/>
        <end position="247"/>
    </location>
</feature>
<dbReference type="SMART" id="SM00387">
    <property type="entry name" value="HATPase_c"/>
    <property type="match status" value="1"/>
</dbReference>
<protein>
    <recommendedName>
        <fullName evidence="2">histidine kinase</fullName>
        <ecNumber evidence="2">2.7.13.3</ecNumber>
    </recommendedName>
</protein>
<dbReference type="Pfam" id="PF02518">
    <property type="entry name" value="HATPase_c"/>
    <property type="match status" value="1"/>
</dbReference>
<evidence type="ECO:0000256" key="5">
    <source>
        <dbReference type="ARBA" id="ARBA00022741"/>
    </source>
</evidence>
<dbReference type="PANTHER" id="PTHR42878">
    <property type="entry name" value="TWO-COMPONENT HISTIDINE KINASE"/>
    <property type="match status" value="1"/>
</dbReference>
<keyword evidence="3" id="KW-0597">Phosphoprotein</keyword>
<keyword evidence="6 11" id="KW-0418">Kinase</keyword>
<keyword evidence="4" id="KW-0808">Transferase</keyword>
<evidence type="ECO:0000313" key="11">
    <source>
        <dbReference type="EMBL" id="WPZ21243.1"/>
    </source>
</evidence>
<comment type="catalytic activity">
    <reaction evidence="1">
        <text>ATP + protein L-histidine = ADP + protein N-phospho-L-histidine.</text>
        <dbReference type="EC" id="2.7.13.3"/>
    </reaction>
</comment>
<dbReference type="Gene3D" id="3.30.565.10">
    <property type="entry name" value="Histidine kinase-like ATPase, C-terminal domain"/>
    <property type="match status" value="1"/>
</dbReference>
<dbReference type="Proteomes" id="UP001326567">
    <property type="component" value="Chromosome"/>
</dbReference>
<keyword evidence="7" id="KW-0067">ATP-binding</keyword>